<dbReference type="Proteomes" id="UP000095229">
    <property type="component" value="Unassembled WGS sequence"/>
</dbReference>
<reference evidence="1 2" key="1">
    <citation type="submission" date="2016-02" db="EMBL/GenBank/DDBJ databases">
        <title>Secondary metabolites in Legionella.</title>
        <authorList>
            <person name="Tobias N.J."/>
            <person name="Bode H.B."/>
        </authorList>
    </citation>
    <scope>NUCLEOTIDE SEQUENCE [LARGE SCALE GENOMIC DNA]</scope>
    <source>
        <strain evidence="1 2">DSM 19216</strain>
    </source>
</reference>
<dbReference type="RefSeq" id="WP_156416206.1">
    <property type="nucleotide sequence ID" value="NZ_CAAAIE010000003.1"/>
</dbReference>
<organism evidence="1 2">
    <name type="scientific">Legionella parisiensis</name>
    <dbReference type="NCBI Taxonomy" id="45071"/>
    <lineage>
        <taxon>Bacteria</taxon>
        <taxon>Pseudomonadati</taxon>
        <taxon>Pseudomonadota</taxon>
        <taxon>Gammaproteobacteria</taxon>
        <taxon>Legionellales</taxon>
        <taxon>Legionellaceae</taxon>
        <taxon>Legionella</taxon>
    </lineage>
</organism>
<evidence type="ECO:0000313" key="1">
    <source>
        <dbReference type="EMBL" id="OEH48695.1"/>
    </source>
</evidence>
<accession>A0A1E5JW47</accession>
<sequence>MFSKLLDNPVPEFNQEEVQELINKIVAIFNQGEVSHVAYVNSILDKKG</sequence>
<comment type="caution">
    <text evidence="1">The sequence shown here is derived from an EMBL/GenBank/DDBJ whole genome shotgun (WGS) entry which is preliminary data.</text>
</comment>
<gene>
    <name evidence="1" type="ORF">lpari_00304</name>
</gene>
<proteinExistence type="predicted"/>
<dbReference type="PATRIC" id="fig|45071.7.peg.332"/>
<protein>
    <submittedName>
        <fullName evidence="1">Uncharacterized protein</fullName>
    </submittedName>
</protein>
<dbReference type="EMBL" id="LSOG01000006">
    <property type="protein sequence ID" value="OEH48695.1"/>
    <property type="molecule type" value="Genomic_DNA"/>
</dbReference>
<dbReference type="AlphaFoldDB" id="A0A1E5JW47"/>
<keyword evidence="2" id="KW-1185">Reference proteome</keyword>
<evidence type="ECO:0000313" key="2">
    <source>
        <dbReference type="Proteomes" id="UP000095229"/>
    </source>
</evidence>
<name>A0A1E5JW47_9GAMM</name>